<proteinExistence type="predicted"/>
<dbReference type="EMBL" id="WTYL01000002">
    <property type="protein sequence ID" value="MXP44586.1"/>
    <property type="molecule type" value="Genomic_DNA"/>
</dbReference>
<keyword evidence="2" id="KW-1185">Reference proteome</keyword>
<dbReference type="RefSeq" id="WP_160756163.1">
    <property type="nucleotide sequence ID" value="NZ_WTYL01000002.1"/>
</dbReference>
<name>A0A845B325_9SPHN</name>
<protein>
    <submittedName>
        <fullName evidence="1">Uncharacterized protein</fullName>
    </submittedName>
</protein>
<dbReference type="AlphaFoldDB" id="A0A845B325"/>
<sequence length="439" mass="46839">MLVDGKRALVYVKSMPTKPSVRRLRNGAALITLLAAVFAFIFVDAGAAVKPSARPSAQDVGSAKEVWSELRSAQKTGSAAQVEFSAETIAGLAGLLSDVTGIQRVEARLENGTLSIGASIPLPLGLWVNTESTVAGHHTGFPAYHLKVGHISFPPPASRWLVDLARWGLGSGGAQIPPLDELVRRVIIEDQRVIAEIALPRNTNVVDKVMAAGSVGIDQSLVKNLYCLAAADQLRNPSDRLPVLVNRIFANAPSAEEANYNRAAFAALALLVVGEQAEALVPEAASQTKNCRSPRQPIYLHDREDLAKHWVFSAALTSVLGARIAANLGEWKELSDSLPDGSGFSFVDLAADRAGMQAALIAQDPKTAVLASRALKSARQDDLLPHSLLYAPEGLSEASFADRFDGLEAKRYDEAVARIDQRLALNPITATPTKTAGRR</sequence>
<evidence type="ECO:0000313" key="1">
    <source>
        <dbReference type="EMBL" id="MXP44586.1"/>
    </source>
</evidence>
<dbReference type="Proteomes" id="UP000431922">
    <property type="component" value="Unassembled WGS sequence"/>
</dbReference>
<evidence type="ECO:0000313" key="2">
    <source>
        <dbReference type="Proteomes" id="UP000431922"/>
    </source>
</evidence>
<accession>A0A845B325</accession>
<comment type="caution">
    <text evidence="1">The sequence shown here is derived from an EMBL/GenBank/DDBJ whole genome shotgun (WGS) entry which is preliminary data.</text>
</comment>
<organism evidence="1 2">
    <name type="scientific">Allopontixanthobacter sediminis</name>
    <dbReference type="NCBI Taxonomy" id="1689985"/>
    <lineage>
        <taxon>Bacteria</taxon>
        <taxon>Pseudomonadati</taxon>
        <taxon>Pseudomonadota</taxon>
        <taxon>Alphaproteobacteria</taxon>
        <taxon>Sphingomonadales</taxon>
        <taxon>Erythrobacteraceae</taxon>
        <taxon>Allopontixanthobacter</taxon>
    </lineage>
</organism>
<reference evidence="1 2" key="1">
    <citation type="submission" date="2019-12" db="EMBL/GenBank/DDBJ databases">
        <title>Genomic-based taxomic classification of the family Erythrobacteraceae.</title>
        <authorList>
            <person name="Xu L."/>
        </authorList>
    </citation>
    <scope>NUCLEOTIDE SEQUENCE [LARGE SCALE GENOMIC DNA]</scope>
    <source>
        <strain evidence="1 2">KCTC 42453</strain>
    </source>
</reference>
<gene>
    <name evidence="1" type="ORF">GRI65_08970</name>
</gene>
<dbReference type="OrthoDB" id="9997at2"/>